<accession>A0A8X8XXJ2</accession>
<sequence>MDSDRTSNNCFWTMEVDGAASKDARTSLDWTREEDKAFEIALLTHYNDADMWDKIALAVPGKTVQDLKLHYEALSLMSVESGKMPLSIYSTKGNVLEEKKLKSEQVTRGQKRNTGKKRLTHLTCMKKYYIFAKIARQFLHGLERFGQGDWKNISKYSVQTRSKSQVASHAQKYFRRLSSTEEEGKWLGVNDITTLKPEKLLAFEKATTSFMPECCNGESSTARTGELLPGNLERAAAHAGTQLLFVCATVASGDAFGKRGRPMKASCTDENKLMLGARYPRKKKAVACNESQLLPGKLLRSGYPHEAPKDIGYQLLSGYPNQLGLPSGSLRTPSYGTVGNSTGAAMQDIDELADGRYDIGSSTDILDDLDLSFFVHNNTGCCGGFHSRGYLQRSSSEVASHAQKYFRRLTAGTGELLPGNLERAAAHAGTQLLSGCATVASGNAFGKHECCKKASSTDENKLMLEQDRTSNNCFWMMEVDGAASKDARTSLDWTREEDKAFEIALLTHFNQASLLEQVQLMQ</sequence>
<comment type="subcellular location">
    <subcellularLocation>
        <location evidence="1">Nucleus</location>
    </subcellularLocation>
</comment>
<evidence type="ECO:0000256" key="1">
    <source>
        <dbReference type="ARBA" id="ARBA00004123"/>
    </source>
</evidence>
<evidence type="ECO:0000256" key="2">
    <source>
        <dbReference type="ARBA" id="ARBA00023015"/>
    </source>
</evidence>
<dbReference type="Pfam" id="PF00249">
    <property type="entry name" value="Myb_DNA-binding"/>
    <property type="match status" value="1"/>
</dbReference>
<dbReference type="AlphaFoldDB" id="A0A8X8XXJ2"/>
<dbReference type="GO" id="GO:0005634">
    <property type="term" value="C:nucleus"/>
    <property type="evidence" value="ECO:0007669"/>
    <property type="project" value="UniProtKB-SubCell"/>
</dbReference>
<dbReference type="EMBL" id="PNBA02000006">
    <property type="protein sequence ID" value="KAG6419763.1"/>
    <property type="molecule type" value="Genomic_DNA"/>
</dbReference>
<keyword evidence="7" id="KW-1185">Reference proteome</keyword>
<dbReference type="SMART" id="SM00717">
    <property type="entry name" value="SANT"/>
    <property type="match status" value="2"/>
</dbReference>
<reference evidence="6" key="1">
    <citation type="submission" date="2018-01" db="EMBL/GenBank/DDBJ databases">
        <authorList>
            <person name="Mao J.F."/>
        </authorList>
    </citation>
    <scope>NUCLEOTIDE SEQUENCE</scope>
    <source>
        <strain evidence="6">Huo1</strain>
        <tissue evidence="6">Leaf</tissue>
    </source>
</reference>
<reference evidence="6" key="2">
    <citation type="submission" date="2020-08" db="EMBL/GenBank/DDBJ databases">
        <title>Plant Genome Project.</title>
        <authorList>
            <person name="Zhang R.-G."/>
        </authorList>
    </citation>
    <scope>NUCLEOTIDE SEQUENCE</scope>
    <source>
        <strain evidence="6">Huo1</strain>
        <tissue evidence="6">Leaf</tissue>
    </source>
</reference>
<dbReference type="InterPro" id="IPR009057">
    <property type="entry name" value="Homeodomain-like_sf"/>
</dbReference>
<dbReference type="PANTHER" id="PTHR44042:SF67">
    <property type="entry name" value="MYB-LIKE PROTEIN I"/>
    <property type="match status" value="1"/>
</dbReference>
<dbReference type="Proteomes" id="UP000298416">
    <property type="component" value="Unassembled WGS sequence"/>
</dbReference>
<protein>
    <recommendedName>
        <fullName evidence="5">HTH myb-type domain-containing protein</fullName>
    </recommendedName>
</protein>
<feature type="domain" description="HTH myb-type" evidence="5">
    <location>
        <begin position="136"/>
        <end position="178"/>
    </location>
</feature>
<dbReference type="Gene3D" id="1.10.10.60">
    <property type="entry name" value="Homeodomain-like"/>
    <property type="match status" value="2"/>
</dbReference>
<dbReference type="CDD" id="cd00167">
    <property type="entry name" value="SANT"/>
    <property type="match status" value="2"/>
</dbReference>
<evidence type="ECO:0000313" key="6">
    <source>
        <dbReference type="EMBL" id="KAG6419763.1"/>
    </source>
</evidence>
<evidence type="ECO:0000313" key="7">
    <source>
        <dbReference type="Proteomes" id="UP000298416"/>
    </source>
</evidence>
<keyword evidence="2" id="KW-0805">Transcription regulation</keyword>
<comment type="caution">
    <text evidence="6">The sequence shown here is derived from an EMBL/GenBank/DDBJ whole genome shotgun (WGS) entry which is preliminary data.</text>
</comment>
<organism evidence="6">
    <name type="scientific">Salvia splendens</name>
    <name type="common">Scarlet sage</name>
    <dbReference type="NCBI Taxonomy" id="180675"/>
    <lineage>
        <taxon>Eukaryota</taxon>
        <taxon>Viridiplantae</taxon>
        <taxon>Streptophyta</taxon>
        <taxon>Embryophyta</taxon>
        <taxon>Tracheophyta</taxon>
        <taxon>Spermatophyta</taxon>
        <taxon>Magnoliopsida</taxon>
        <taxon>eudicotyledons</taxon>
        <taxon>Gunneridae</taxon>
        <taxon>Pentapetalae</taxon>
        <taxon>asterids</taxon>
        <taxon>lamiids</taxon>
        <taxon>Lamiales</taxon>
        <taxon>Lamiaceae</taxon>
        <taxon>Nepetoideae</taxon>
        <taxon>Mentheae</taxon>
        <taxon>Salviinae</taxon>
        <taxon>Salvia</taxon>
        <taxon>Salvia subgen. Calosphace</taxon>
        <taxon>core Calosphace</taxon>
    </lineage>
</organism>
<dbReference type="PANTHER" id="PTHR44042">
    <property type="entry name" value="DUPLICATED HOMEODOMAIN-LIKE SUPERFAMILY PROTEIN-RELATED"/>
    <property type="match status" value="1"/>
</dbReference>
<keyword evidence="4" id="KW-0539">Nucleus</keyword>
<evidence type="ECO:0000256" key="3">
    <source>
        <dbReference type="ARBA" id="ARBA00023163"/>
    </source>
</evidence>
<dbReference type="GO" id="GO:0003677">
    <property type="term" value="F:DNA binding"/>
    <property type="evidence" value="ECO:0007669"/>
    <property type="project" value="InterPro"/>
</dbReference>
<evidence type="ECO:0000259" key="5">
    <source>
        <dbReference type="PROSITE" id="PS51294"/>
    </source>
</evidence>
<proteinExistence type="predicted"/>
<gene>
    <name evidence="6" type="ORF">SASPL_116275</name>
</gene>
<name>A0A8X8XXJ2_SALSN</name>
<dbReference type="InterPro" id="IPR001005">
    <property type="entry name" value="SANT/Myb"/>
</dbReference>
<dbReference type="NCBIfam" id="TIGR01557">
    <property type="entry name" value="myb_SHAQKYF"/>
    <property type="match status" value="1"/>
</dbReference>
<dbReference type="InterPro" id="IPR006447">
    <property type="entry name" value="Myb_dom_plants"/>
</dbReference>
<dbReference type="PROSITE" id="PS51294">
    <property type="entry name" value="HTH_MYB"/>
    <property type="match status" value="1"/>
</dbReference>
<dbReference type="SUPFAM" id="SSF46689">
    <property type="entry name" value="Homeodomain-like"/>
    <property type="match status" value="2"/>
</dbReference>
<dbReference type="InterPro" id="IPR017930">
    <property type="entry name" value="Myb_dom"/>
</dbReference>
<evidence type="ECO:0000256" key="4">
    <source>
        <dbReference type="ARBA" id="ARBA00023242"/>
    </source>
</evidence>
<keyword evidence="3" id="KW-0804">Transcription</keyword>